<evidence type="ECO:0000313" key="3">
    <source>
        <dbReference type="EMBL" id="SPN97696.1"/>
    </source>
</evidence>
<evidence type="ECO:0000256" key="2">
    <source>
        <dbReference type="SAM" id="Phobius"/>
    </source>
</evidence>
<feature type="transmembrane region" description="Helical" evidence="2">
    <location>
        <begin position="12"/>
        <end position="33"/>
    </location>
</feature>
<dbReference type="AlphaFoldDB" id="A0AAE8SS32"/>
<organism evidence="3 4">
    <name type="scientific">Cephalotrichum gorgonifer</name>
    <dbReference type="NCBI Taxonomy" id="2041049"/>
    <lineage>
        <taxon>Eukaryota</taxon>
        <taxon>Fungi</taxon>
        <taxon>Dikarya</taxon>
        <taxon>Ascomycota</taxon>
        <taxon>Pezizomycotina</taxon>
        <taxon>Sordariomycetes</taxon>
        <taxon>Hypocreomycetidae</taxon>
        <taxon>Microascales</taxon>
        <taxon>Microascaceae</taxon>
        <taxon>Cephalotrichum</taxon>
    </lineage>
</organism>
<feature type="region of interest" description="Disordered" evidence="1">
    <location>
        <begin position="54"/>
        <end position="104"/>
    </location>
</feature>
<feature type="compositionally biased region" description="Polar residues" evidence="1">
    <location>
        <begin position="76"/>
        <end position="87"/>
    </location>
</feature>
<keyword evidence="2" id="KW-1133">Transmembrane helix</keyword>
<keyword evidence="2" id="KW-0812">Transmembrane</keyword>
<feature type="compositionally biased region" description="Basic and acidic residues" evidence="1">
    <location>
        <begin position="93"/>
        <end position="104"/>
    </location>
</feature>
<dbReference type="EMBL" id="ONZQ02000001">
    <property type="protein sequence ID" value="SPN97696.1"/>
    <property type="molecule type" value="Genomic_DNA"/>
</dbReference>
<reference evidence="3" key="1">
    <citation type="submission" date="2018-03" db="EMBL/GenBank/DDBJ databases">
        <authorList>
            <person name="Guldener U."/>
        </authorList>
    </citation>
    <scope>NUCLEOTIDE SEQUENCE</scope>
</reference>
<dbReference type="Proteomes" id="UP001187682">
    <property type="component" value="Unassembled WGS sequence"/>
</dbReference>
<evidence type="ECO:0000313" key="4">
    <source>
        <dbReference type="Proteomes" id="UP001187682"/>
    </source>
</evidence>
<gene>
    <name evidence="3" type="ORF">DNG_01209</name>
</gene>
<evidence type="ECO:0000256" key="1">
    <source>
        <dbReference type="SAM" id="MobiDB-lite"/>
    </source>
</evidence>
<comment type="caution">
    <text evidence="3">The sequence shown here is derived from an EMBL/GenBank/DDBJ whole genome shotgun (WGS) entry which is preliminary data.</text>
</comment>
<protein>
    <submittedName>
        <fullName evidence="3">Uncharacterized protein</fullName>
    </submittedName>
</protein>
<keyword evidence="2" id="KW-0472">Membrane</keyword>
<sequence length="104" mass="11331">MPTVSQETDYPALIILLIILITSILGVLAFFAYPREWFQRRLIDNSRIPEADIPHKGPVLAPQYTPSEPIPIAGTVESSRPSTNDSDAVTALKGEEGEAADLRG</sequence>
<proteinExistence type="predicted"/>
<accession>A0AAE8SS32</accession>
<keyword evidence="4" id="KW-1185">Reference proteome</keyword>
<name>A0AAE8SS32_9PEZI</name>